<keyword evidence="2" id="KW-1185">Reference proteome</keyword>
<sequence>MNAIWSGPLGVLLLGGIGLVLLGAVLGAVLVALLLAPRWRAQEAARLAQAVAPLQAELAQWRERASGLQQAQDALQRRWDELAAQADAWRDGLDTARDELAAARERAARVAPLETTLDDTEAALAATNSEVAVLRRTLELERSGHAEKLAQLQQARQELGDQFRVLANQILEEKSQRFSEQNREGLGQLLDPLRQQLADFKGKVEEVYEKEGRDRFALTEQVKQLAALNQTLSSDAQNLTRALKGSSKTQGNWGELLLERVLESAGLRKGFEYTVQESHTREDGSRVQPDVVIHLPGDRHLVVDAKVSLLGYEACTSAETDTARANALRAHLDSVRSHIRGLSDKKYQTLYGLASLDCVLMFVPIEPAFMMAVTQDEALFMDAWERNVLLVSPSTLLFVVRTVAHLWRQEAQSRNAQEVARRGAEFYDKLAGFVDDLARVGERLDQAQVAWTAARSKLEQGRGNVLRQAELLKNLGVRPSKTLAWTGDTEPGEGLPELPLDSPAPPPA</sequence>
<accession>A0ACC6P066</accession>
<dbReference type="Proteomes" id="UP001364695">
    <property type="component" value="Unassembled WGS sequence"/>
</dbReference>
<evidence type="ECO:0000313" key="1">
    <source>
        <dbReference type="EMBL" id="MEJ7137617.1"/>
    </source>
</evidence>
<proteinExistence type="predicted"/>
<dbReference type="EMBL" id="JAWDIE010000005">
    <property type="protein sequence ID" value="MEJ7137617.1"/>
    <property type="molecule type" value="Genomic_DNA"/>
</dbReference>
<evidence type="ECO:0000313" key="2">
    <source>
        <dbReference type="Proteomes" id="UP001364695"/>
    </source>
</evidence>
<organism evidence="1 2">
    <name type="scientific">Amphibiibacter pelophylacis</name>
    <dbReference type="NCBI Taxonomy" id="1799477"/>
    <lineage>
        <taxon>Bacteria</taxon>
        <taxon>Pseudomonadati</taxon>
        <taxon>Pseudomonadota</taxon>
        <taxon>Betaproteobacteria</taxon>
        <taxon>Burkholderiales</taxon>
        <taxon>Sphaerotilaceae</taxon>
        <taxon>Amphibiibacter</taxon>
    </lineage>
</organism>
<comment type="caution">
    <text evidence="1">The sequence shown here is derived from an EMBL/GenBank/DDBJ whole genome shotgun (WGS) entry which is preliminary data.</text>
</comment>
<name>A0ACC6P066_9BURK</name>
<gene>
    <name evidence="1" type="primary">rmuC</name>
    <name evidence="1" type="ORF">RV045_04115</name>
</gene>
<reference evidence="1" key="1">
    <citation type="submission" date="2023-10" db="EMBL/GenBank/DDBJ databases">
        <title>Amphibacter perezi, gen. nov., sp. nov. a novel taxa of the family Comamonadaceae, class Betaproteobacteria isolated from the skin microbiota of Pelophylax perezi from different populations.</title>
        <authorList>
            <person name="Costa S."/>
            <person name="Proenca D.N."/>
            <person name="Lopes I."/>
            <person name="Morais P.V."/>
        </authorList>
    </citation>
    <scope>NUCLEOTIDE SEQUENCE</scope>
    <source>
        <strain evidence="1">SL12-8</strain>
    </source>
</reference>
<protein>
    <submittedName>
        <fullName evidence="1">DNA recombination protein RmuC</fullName>
    </submittedName>
</protein>